<dbReference type="InterPro" id="IPR056173">
    <property type="entry name" value="Sec20_C"/>
</dbReference>
<evidence type="ECO:0000256" key="9">
    <source>
        <dbReference type="ARBA" id="ARBA00037934"/>
    </source>
</evidence>
<evidence type="ECO:0000313" key="14">
    <source>
        <dbReference type="EMBL" id="KAJ8903057.1"/>
    </source>
</evidence>
<feature type="compositionally biased region" description="Acidic residues" evidence="11">
    <location>
        <begin position="484"/>
        <end position="510"/>
    </location>
</feature>
<evidence type="ECO:0000256" key="3">
    <source>
        <dbReference type="ARBA" id="ARBA00022692"/>
    </source>
</evidence>
<feature type="compositionally biased region" description="Basic and acidic residues" evidence="11">
    <location>
        <begin position="379"/>
        <end position="393"/>
    </location>
</feature>
<accession>A0AAV8UPD6</accession>
<feature type="domain" description="Sec20 C-terminal" evidence="13">
    <location>
        <begin position="128"/>
        <end position="217"/>
    </location>
</feature>
<dbReference type="PANTHER" id="PTHR12825:SF0">
    <property type="entry name" value="VESICLE TRANSPORT PROTEIN SEC20"/>
    <property type="match status" value="1"/>
</dbReference>
<dbReference type="GO" id="GO:0005484">
    <property type="term" value="F:SNAP receptor activity"/>
    <property type="evidence" value="ECO:0007669"/>
    <property type="project" value="InterPro"/>
</dbReference>
<keyword evidence="8 12" id="KW-0472">Membrane</keyword>
<evidence type="ECO:0000259" key="13">
    <source>
        <dbReference type="Pfam" id="PF03908"/>
    </source>
</evidence>
<feature type="region of interest" description="Disordered" evidence="11">
    <location>
        <begin position="484"/>
        <end position="531"/>
    </location>
</feature>
<keyword evidence="7 10" id="KW-0175">Coiled coil</keyword>
<dbReference type="InterPro" id="IPR005606">
    <property type="entry name" value="Sec20"/>
</dbReference>
<evidence type="ECO:0000313" key="15">
    <source>
        <dbReference type="Proteomes" id="UP001157974"/>
    </source>
</evidence>
<dbReference type="PANTHER" id="PTHR12825">
    <property type="entry name" value="BNIP1-RELATED"/>
    <property type="match status" value="1"/>
</dbReference>
<feature type="compositionally biased region" description="Acidic residues" evidence="11">
    <location>
        <begin position="317"/>
        <end position="338"/>
    </location>
</feature>
<keyword evidence="4" id="KW-0256">Endoplasmic reticulum</keyword>
<evidence type="ECO:0000256" key="5">
    <source>
        <dbReference type="ARBA" id="ARBA00022892"/>
    </source>
</evidence>
<evidence type="ECO:0000256" key="2">
    <source>
        <dbReference type="ARBA" id="ARBA00022448"/>
    </source>
</evidence>
<dbReference type="GO" id="GO:0006890">
    <property type="term" value="P:retrograde vesicle-mediated transport, Golgi to endoplasmic reticulum"/>
    <property type="evidence" value="ECO:0007669"/>
    <property type="project" value="InterPro"/>
</dbReference>
<evidence type="ECO:0000256" key="4">
    <source>
        <dbReference type="ARBA" id="ARBA00022824"/>
    </source>
</evidence>
<comment type="caution">
    <text evidence="14">The sequence shown here is derived from an EMBL/GenBank/DDBJ whole genome shotgun (WGS) entry which is preliminary data.</text>
</comment>
<comment type="similarity">
    <text evidence="9">Belongs to the SEC20 family.</text>
</comment>
<dbReference type="GO" id="GO:0005789">
    <property type="term" value="C:endoplasmic reticulum membrane"/>
    <property type="evidence" value="ECO:0007669"/>
    <property type="project" value="UniProtKB-SubCell"/>
</dbReference>
<comment type="subcellular location">
    <subcellularLocation>
        <location evidence="1">Endoplasmic reticulum membrane</location>
        <topology evidence="1">Single-pass type IV membrane protein</topology>
    </subcellularLocation>
</comment>
<evidence type="ECO:0000256" key="10">
    <source>
        <dbReference type="SAM" id="Coils"/>
    </source>
</evidence>
<dbReference type="Pfam" id="PF03908">
    <property type="entry name" value="Sec20"/>
    <property type="match status" value="1"/>
</dbReference>
<keyword evidence="15" id="KW-1185">Reference proteome</keyword>
<evidence type="ECO:0000256" key="1">
    <source>
        <dbReference type="ARBA" id="ARBA00004163"/>
    </source>
</evidence>
<feature type="compositionally biased region" description="Basic residues" evidence="11">
    <location>
        <begin position="424"/>
        <end position="436"/>
    </location>
</feature>
<dbReference type="AlphaFoldDB" id="A0AAV8UPD6"/>
<evidence type="ECO:0000256" key="11">
    <source>
        <dbReference type="SAM" id="MobiDB-lite"/>
    </source>
</evidence>
<protein>
    <recommendedName>
        <fullName evidence="13">Sec20 C-terminal domain-containing protein</fullName>
    </recommendedName>
</protein>
<keyword evidence="2" id="KW-0813">Transport</keyword>
<evidence type="ECO:0000256" key="7">
    <source>
        <dbReference type="ARBA" id="ARBA00023054"/>
    </source>
</evidence>
<keyword evidence="6 12" id="KW-1133">Transmembrane helix</keyword>
<gene>
    <name evidence="14" type="ORF">NDN08_006372</name>
</gene>
<dbReference type="Proteomes" id="UP001157974">
    <property type="component" value="Unassembled WGS sequence"/>
</dbReference>
<dbReference type="EMBL" id="JAMWBK010000008">
    <property type="protein sequence ID" value="KAJ8903057.1"/>
    <property type="molecule type" value="Genomic_DNA"/>
</dbReference>
<evidence type="ECO:0000256" key="6">
    <source>
        <dbReference type="ARBA" id="ARBA00022989"/>
    </source>
</evidence>
<name>A0AAV8UPD6_9RHOD</name>
<feature type="transmembrane region" description="Helical" evidence="12">
    <location>
        <begin position="196"/>
        <end position="213"/>
    </location>
</feature>
<keyword evidence="5" id="KW-0931">ER-Golgi transport</keyword>
<feature type="coiled-coil region" evidence="10">
    <location>
        <begin position="75"/>
        <end position="102"/>
    </location>
</feature>
<feature type="region of interest" description="Disordered" evidence="11">
    <location>
        <begin position="317"/>
        <end position="460"/>
    </location>
</feature>
<organism evidence="14 15">
    <name type="scientific">Rhodosorus marinus</name>
    <dbReference type="NCBI Taxonomy" id="101924"/>
    <lineage>
        <taxon>Eukaryota</taxon>
        <taxon>Rhodophyta</taxon>
        <taxon>Stylonematophyceae</taxon>
        <taxon>Stylonematales</taxon>
        <taxon>Stylonemataceae</taxon>
        <taxon>Rhodosorus</taxon>
    </lineage>
</organism>
<reference evidence="14 15" key="1">
    <citation type="journal article" date="2023" name="Nat. Commun.">
        <title>Origin of minicircular mitochondrial genomes in red algae.</title>
        <authorList>
            <person name="Lee Y."/>
            <person name="Cho C.H."/>
            <person name="Lee Y.M."/>
            <person name="Park S.I."/>
            <person name="Yang J.H."/>
            <person name="West J.A."/>
            <person name="Bhattacharya D."/>
            <person name="Yoon H.S."/>
        </authorList>
    </citation>
    <scope>NUCLEOTIDE SEQUENCE [LARGE SCALE GENOMIC DNA]</scope>
    <source>
        <strain evidence="14 15">CCMP1338</strain>
        <tissue evidence="14">Whole cell</tissue>
    </source>
</reference>
<keyword evidence="3 12" id="KW-0812">Transmembrane</keyword>
<dbReference type="GO" id="GO:0031201">
    <property type="term" value="C:SNARE complex"/>
    <property type="evidence" value="ECO:0007669"/>
    <property type="project" value="TreeGrafter"/>
</dbReference>
<evidence type="ECO:0000256" key="12">
    <source>
        <dbReference type="SAM" id="Phobius"/>
    </source>
</evidence>
<proteinExistence type="inferred from homology"/>
<evidence type="ECO:0000256" key="8">
    <source>
        <dbReference type="ARBA" id="ARBA00023136"/>
    </source>
</evidence>
<sequence length="556" mass="62089">MGEVAEGFETGLKEFESRIGGCEHALNLFASAGDRKALELVERELKAVGGVLEDLSLLPDELETNEESDAAWSRLEIARTSREELSKQMRRLVQENRAVLANAARQELLQAAQKDTGKGEKSSMGQLATSITSGMRRTHALLENEVARTSTITEVVEDQTSTITKTGDVYRDLGAKVTTGQGTVRRLRTRERAERWAVNVAMIFFLVSVAFVLQRRVSNTFVVRRVVEPASRGVFMALKWPVAQLKEQLGIDFDETSLGSMLGKKDPFSSGSALVDLGSQGDDEDDEVGGIKAFKKLERERQFKNKKTPLVEYVVMPEEEDPSWEPPFDLEGDNEGEIDEKREEPSDEREPEPGLGMGEQKEAVPTDAGEPEPGTGLGEQKEAKESDARREPELSEGIEEQQEATKSAEIGDGRDDDLDERVRARQARIRERRRRRYEQEDAGPSTEILTEDPEQAQEREIEQNLEQERVEEEINEHFKLESVDDERDIELETFSEDGAESQEEGEEEVVEPGCEASGDGQCKAVGESEEKKSIDDKRGDFLNMWKGRCAGDALCG</sequence>